<organism evidence="1 2">
    <name type="scientific">Drosophila virilis</name>
    <name type="common">Fruit fly</name>
    <dbReference type="NCBI Taxonomy" id="7244"/>
    <lineage>
        <taxon>Eukaryota</taxon>
        <taxon>Metazoa</taxon>
        <taxon>Ecdysozoa</taxon>
        <taxon>Arthropoda</taxon>
        <taxon>Hexapoda</taxon>
        <taxon>Insecta</taxon>
        <taxon>Pterygota</taxon>
        <taxon>Neoptera</taxon>
        <taxon>Endopterygota</taxon>
        <taxon>Diptera</taxon>
        <taxon>Brachycera</taxon>
        <taxon>Muscomorpha</taxon>
        <taxon>Ephydroidea</taxon>
        <taxon>Drosophilidae</taxon>
        <taxon>Drosophila</taxon>
    </lineage>
</organism>
<accession>A0A0Q9W1V1</accession>
<proteinExistence type="predicted"/>
<gene>
    <name evidence="1" type="primary">Dvir\GJ25949</name>
    <name evidence="1" type="ORF">Dvir_GJ25949</name>
</gene>
<evidence type="ECO:0000313" key="1">
    <source>
        <dbReference type="EMBL" id="KRF79032.1"/>
    </source>
</evidence>
<protein>
    <submittedName>
        <fullName evidence="1">Uncharacterized protein</fullName>
    </submittedName>
</protein>
<keyword evidence="2" id="KW-1185">Reference proteome</keyword>
<evidence type="ECO:0000313" key="2">
    <source>
        <dbReference type="Proteomes" id="UP000008792"/>
    </source>
</evidence>
<dbReference type="Proteomes" id="UP000008792">
    <property type="component" value="Unassembled WGS sequence"/>
</dbReference>
<dbReference type="InParanoid" id="A0A0Q9W1V1"/>
<dbReference type="AlphaFoldDB" id="A0A0Q9W1V1"/>
<sequence>MLLPLLRQLQQLCSLSIIKNLAVLELVQQILARQQFPPAAEFSLVILITTTTTTIC</sequence>
<reference evidence="1 2" key="1">
    <citation type="journal article" date="2007" name="Nature">
        <title>Evolution of genes and genomes on the Drosophila phylogeny.</title>
        <authorList>
            <consortium name="Drosophila 12 Genomes Consortium"/>
            <person name="Clark A.G."/>
            <person name="Eisen M.B."/>
            <person name="Smith D.R."/>
            <person name="Bergman C.M."/>
            <person name="Oliver B."/>
            <person name="Markow T.A."/>
            <person name="Kaufman T.C."/>
            <person name="Kellis M."/>
            <person name="Gelbart W."/>
            <person name="Iyer V.N."/>
            <person name="Pollard D.A."/>
            <person name="Sackton T.B."/>
            <person name="Larracuente A.M."/>
            <person name="Singh N.D."/>
            <person name="Abad J.P."/>
            <person name="Abt D.N."/>
            <person name="Adryan B."/>
            <person name="Aguade M."/>
            <person name="Akashi H."/>
            <person name="Anderson W.W."/>
            <person name="Aquadro C.F."/>
            <person name="Ardell D.H."/>
            <person name="Arguello R."/>
            <person name="Artieri C.G."/>
            <person name="Barbash D.A."/>
            <person name="Barker D."/>
            <person name="Barsanti P."/>
            <person name="Batterham P."/>
            <person name="Batzoglou S."/>
            <person name="Begun D."/>
            <person name="Bhutkar A."/>
            <person name="Blanco E."/>
            <person name="Bosak S.A."/>
            <person name="Bradley R.K."/>
            <person name="Brand A.D."/>
            <person name="Brent M.R."/>
            <person name="Brooks A.N."/>
            <person name="Brown R.H."/>
            <person name="Butlin R.K."/>
            <person name="Caggese C."/>
            <person name="Calvi B.R."/>
            <person name="Bernardo de Carvalho A."/>
            <person name="Caspi A."/>
            <person name="Castrezana S."/>
            <person name="Celniker S.E."/>
            <person name="Chang J.L."/>
            <person name="Chapple C."/>
            <person name="Chatterji S."/>
            <person name="Chinwalla A."/>
            <person name="Civetta A."/>
            <person name="Clifton S.W."/>
            <person name="Comeron J.M."/>
            <person name="Costello J.C."/>
            <person name="Coyne J.A."/>
            <person name="Daub J."/>
            <person name="David R.G."/>
            <person name="Delcher A.L."/>
            <person name="Delehaunty K."/>
            <person name="Do C.B."/>
            <person name="Ebling H."/>
            <person name="Edwards K."/>
            <person name="Eickbush T."/>
            <person name="Evans J.D."/>
            <person name="Filipski A."/>
            <person name="Findeiss S."/>
            <person name="Freyhult E."/>
            <person name="Fulton L."/>
            <person name="Fulton R."/>
            <person name="Garcia A.C."/>
            <person name="Gardiner A."/>
            <person name="Garfield D.A."/>
            <person name="Garvin B.E."/>
            <person name="Gibson G."/>
            <person name="Gilbert D."/>
            <person name="Gnerre S."/>
            <person name="Godfrey J."/>
            <person name="Good R."/>
            <person name="Gotea V."/>
            <person name="Gravely B."/>
            <person name="Greenberg A.J."/>
            <person name="Griffiths-Jones S."/>
            <person name="Gross S."/>
            <person name="Guigo R."/>
            <person name="Gustafson E.A."/>
            <person name="Haerty W."/>
            <person name="Hahn M.W."/>
            <person name="Halligan D.L."/>
            <person name="Halpern A.L."/>
            <person name="Halter G.M."/>
            <person name="Han M.V."/>
            <person name="Heger A."/>
            <person name="Hillier L."/>
            <person name="Hinrichs A.S."/>
            <person name="Holmes I."/>
            <person name="Hoskins R.A."/>
            <person name="Hubisz M.J."/>
            <person name="Hultmark D."/>
            <person name="Huntley M.A."/>
            <person name="Jaffe D.B."/>
            <person name="Jagadeeshan S."/>
            <person name="Jeck W.R."/>
            <person name="Johnson J."/>
            <person name="Jones C.D."/>
            <person name="Jordan W.C."/>
            <person name="Karpen G.H."/>
            <person name="Kataoka E."/>
            <person name="Keightley P.D."/>
            <person name="Kheradpour P."/>
            <person name="Kirkness E.F."/>
            <person name="Koerich L.B."/>
            <person name="Kristiansen K."/>
            <person name="Kudrna D."/>
            <person name="Kulathinal R.J."/>
            <person name="Kumar S."/>
            <person name="Kwok R."/>
            <person name="Lander E."/>
            <person name="Langley C.H."/>
            <person name="Lapoint R."/>
            <person name="Lazzaro B.P."/>
            <person name="Lee S.J."/>
            <person name="Levesque L."/>
            <person name="Li R."/>
            <person name="Lin C.F."/>
            <person name="Lin M.F."/>
            <person name="Lindblad-Toh K."/>
            <person name="Llopart A."/>
            <person name="Long M."/>
            <person name="Low L."/>
            <person name="Lozovsky E."/>
            <person name="Lu J."/>
            <person name="Luo M."/>
            <person name="Machado C.A."/>
            <person name="Makalowski W."/>
            <person name="Marzo M."/>
            <person name="Matsuda M."/>
            <person name="Matzkin L."/>
            <person name="McAllister B."/>
            <person name="McBride C.S."/>
            <person name="McKernan B."/>
            <person name="McKernan K."/>
            <person name="Mendez-Lago M."/>
            <person name="Minx P."/>
            <person name="Mollenhauer M.U."/>
            <person name="Montooth K."/>
            <person name="Mount S.M."/>
            <person name="Mu X."/>
            <person name="Myers E."/>
            <person name="Negre B."/>
            <person name="Newfeld S."/>
            <person name="Nielsen R."/>
            <person name="Noor M.A."/>
            <person name="O'Grady P."/>
            <person name="Pachter L."/>
            <person name="Papaceit M."/>
            <person name="Parisi M.J."/>
            <person name="Parisi M."/>
            <person name="Parts L."/>
            <person name="Pedersen J.S."/>
            <person name="Pesole G."/>
            <person name="Phillippy A.M."/>
            <person name="Ponting C.P."/>
            <person name="Pop M."/>
            <person name="Porcelli D."/>
            <person name="Powell J.R."/>
            <person name="Prohaska S."/>
            <person name="Pruitt K."/>
            <person name="Puig M."/>
            <person name="Quesneville H."/>
            <person name="Ram K.R."/>
            <person name="Rand D."/>
            <person name="Rasmussen M.D."/>
            <person name="Reed L.K."/>
            <person name="Reenan R."/>
            <person name="Reily A."/>
            <person name="Remington K.A."/>
            <person name="Rieger T.T."/>
            <person name="Ritchie M.G."/>
            <person name="Robin C."/>
            <person name="Rogers Y.H."/>
            <person name="Rohde C."/>
            <person name="Rozas J."/>
            <person name="Rubenfield M.J."/>
            <person name="Ruiz A."/>
            <person name="Russo S."/>
            <person name="Salzberg S.L."/>
            <person name="Sanchez-Gracia A."/>
            <person name="Saranga D.J."/>
            <person name="Sato H."/>
            <person name="Schaeffer S.W."/>
            <person name="Schatz M.C."/>
            <person name="Schlenke T."/>
            <person name="Schwartz R."/>
            <person name="Segarra C."/>
            <person name="Singh R.S."/>
            <person name="Sirot L."/>
            <person name="Sirota M."/>
            <person name="Sisneros N.B."/>
            <person name="Smith C.D."/>
            <person name="Smith T.F."/>
            <person name="Spieth J."/>
            <person name="Stage D.E."/>
            <person name="Stark A."/>
            <person name="Stephan W."/>
            <person name="Strausberg R.L."/>
            <person name="Strempel S."/>
            <person name="Sturgill D."/>
            <person name="Sutton G."/>
            <person name="Sutton G.G."/>
            <person name="Tao W."/>
            <person name="Teichmann S."/>
            <person name="Tobari Y.N."/>
            <person name="Tomimura Y."/>
            <person name="Tsolas J.M."/>
            <person name="Valente V.L."/>
            <person name="Venter E."/>
            <person name="Venter J.C."/>
            <person name="Vicario S."/>
            <person name="Vieira F.G."/>
            <person name="Vilella A.J."/>
            <person name="Villasante A."/>
            <person name="Walenz B."/>
            <person name="Wang J."/>
            <person name="Wasserman M."/>
            <person name="Watts T."/>
            <person name="Wilson D."/>
            <person name="Wilson R.K."/>
            <person name="Wing R.A."/>
            <person name="Wolfner M.F."/>
            <person name="Wong A."/>
            <person name="Wong G.K."/>
            <person name="Wu C.I."/>
            <person name="Wu G."/>
            <person name="Yamamoto D."/>
            <person name="Yang H.P."/>
            <person name="Yang S.P."/>
            <person name="Yorke J.A."/>
            <person name="Yoshida K."/>
            <person name="Zdobnov E."/>
            <person name="Zhang P."/>
            <person name="Zhang Y."/>
            <person name="Zimin A.V."/>
            <person name="Baldwin J."/>
            <person name="Abdouelleil A."/>
            <person name="Abdulkadir J."/>
            <person name="Abebe A."/>
            <person name="Abera B."/>
            <person name="Abreu J."/>
            <person name="Acer S.C."/>
            <person name="Aftuck L."/>
            <person name="Alexander A."/>
            <person name="An P."/>
            <person name="Anderson E."/>
            <person name="Anderson S."/>
            <person name="Arachi H."/>
            <person name="Azer M."/>
            <person name="Bachantsang P."/>
            <person name="Barry A."/>
            <person name="Bayul T."/>
            <person name="Berlin A."/>
            <person name="Bessette D."/>
            <person name="Bloom T."/>
            <person name="Blye J."/>
            <person name="Boguslavskiy L."/>
            <person name="Bonnet C."/>
            <person name="Boukhgalter B."/>
            <person name="Bourzgui I."/>
            <person name="Brown A."/>
            <person name="Cahill P."/>
            <person name="Channer S."/>
            <person name="Cheshatsang Y."/>
            <person name="Chuda L."/>
            <person name="Citroen M."/>
            <person name="Collymore A."/>
            <person name="Cooke P."/>
            <person name="Costello M."/>
            <person name="D'Aco K."/>
            <person name="Daza R."/>
            <person name="De Haan G."/>
            <person name="DeGray S."/>
            <person name="DeMaso C."/>
            <person name="Dhargay N."/>
            <person name="Dooley K."/>
            <person name="Dooley E."/>
            <person name="Doricent M."/>
            <person name="Dorje P."/>
            <person name="Dorjee K."/>
            <person name="Dupes A."/>
            <person name="Elong R."/>
            <person name="Falk J."/>
            <person name="Farina A."/>
            <person name="Faro S."/>
            <person name="Ferguson D."/>
            <person name="Fisher S."/>
            <person name="Foley C.D."/>
            <person name="Franke A."/>
            <person name="Friedrich D."/>
            <person name="Gadbois L."/>
            <person name="Gearin G."/>
            <person name="Gearin C.R."/>
            <person name="Giannoukos G."/>
            <person name="Goode T."/>
            <person name="Graham J."/>
            <person name="Grandbois E."/>
            <person name="Grewal S."/>
            <person name="Gyaltsen K."/>
            <person name="Hafez N."/>
            <person name="Hagos B."/>
            <person name="Hall J."/>
            <person name="Henson C."/>
            <person name="Hollinger A."/>
            <person name="Honan T."/>
            <person name="Huard M.D."/>
            <person name="Hughes L."/>
            <person name="Hurhula B."/>
            <person name="Husby M.E."/>
            <person name="Kamat A."/>
            <person name="Kanga B."/>
            <person name="Kashin S."/>
            <person name="Khazanovich D."/>
            <person name="Kisner P."/>
            <person name="Lance K."/>
            <person name="Lara M."/>
            <person name="Lee W."/>
            <person name="Lennon N."/>
            <person name="Letendre F."/>
            <person name="LeVine R."/>
            <person name="Lipovsky A."/>
            <person name="Liu X."/>
            <person name="Liu J."/>
            <person name="Liu S."/>
            <person name="Lokyitsang T."/>
            <person name="Lokyitsang Y."/>
            <person name="Lubonja R."/>
            <person name="Lui A."/>
            <person name="MacDonald P."/>
            <person name="Magnisalis V."/>
            <person name="Maru K."/>
            <person name="Matthews C."/>
            <person name="McCusker W."/>
            <person name="McDonough S."/>
            <person name="Mehta T."/>
            <person name="Meldrim J."/>
            <person name="Meneus L."/>
            <person name="Mihai O."/>
            <person name="Mihalev A."/>
            <person name="Mihova T."/>
            <person name="Mittelman R."/>
            <person name="Mlenga V."/>
            <person name="Montmayeur A."/>
            <person name="Mulrain L."/>
            <person name="Navidi A."/>
            <person name="Naylor J."/>
            <person name="Negash T."/>
            <person name="Nguyen T."/>
            <person name="Nguyen N."/>
            <person name="Nicol R."/>
            <person name="Norbu C."/>
            <person name="Norbu N."/>
            <person name="Novod N."/>
            <person name="O'Neill B."/>
            <person name="Osman S."/>
            <person name="Markiewicz E."/>
            <person name="Oyono O.L."/>
            <person name="Patti C."/>
            <person name="Phunkhang P."/>
            <person name="Pierre F."/>
            <person name="Priest M."/>
            <person name="Raghuraman S."/>
            <person name="Rege F."/>
            <person name="Reyes R."/>
            <person name="Rise C."/>
            <person name="Rogov P."/>
            <person name="Ross K."/>
            <person name="Ryan E."/>
            <person name="Settipalli S."/>
            <person name="Shea T."/>
            <person name="Sherpa N."/>
            <person name="Shi L."/>
            <person name="Shih D."/>
            <person name="Sparrow T."/>
            <person name="Spaulding J."/>
            <person name="Stalker J."/>
            <person name="Stange-Thomann N."/>
            <person name="Stavropoulos S."/>
            <person name="Stone C."/>
            <person name="Strader C."/>
            <person name="Tesfaye S."/>
            <person name="Thomson T."/>
            <person name="Thoulutsang Y."/>
            <person name="Thoulutsang D."/>
            <person name="Topham K."/>
            <person name="Topping I."/>
            <person name="Tsamla T."/>
            <person name="Vassiliev H."/>
            <person name="Vo A."/>
            <person name="Wangchuk T."/>
            <person name="Wangdi T."/>
            <person name="Weiand M."/>
            <person name="Wilkinson J."/>
            <person name="Wilson A."/>
            <person name="Yadav S."/>
            <person name="Young G."/>
            <person name="Yu Q."/>
            <person name="Zembek L."/>
            <person name="Zhong D."/>
            <person name="Zimmer A."/>
            <person name="Zwirko Z."/>
            <person name="Jaffe D.B."/>
            <person name="Alvarez P."/>
            <person name="Brockman W."/>
            <person name="Butler J."/>
            <person name="Chin C."/>
            <person name="Gnerre S."/>
            <person name="Grabherr M."/>
            <person name="Kleber M."/>
            <person name="Mauceli E."/>
            <person name="MacCallum I."/>
        </authorList>
    </citation>
    <scope>NUCLEOTIDE SEQUENCE [LARGE SCALE GENOMIC DNA]</scope>
    <source>
        <strain evidence="2">Tucson 15010-1051.87</strain>
    </source>
</reference>
<dbReference type="EMBL" id="CH940652">
    <property type="protein sequence ID" value="KRF79032.1"/>
    <property type="molecule type" value="Genomic_DNA"/>
</dbReference>
<name>A0A0Q9W1V1_DROVI</name>